<sequence length="100" mass="11404">MEEETPSPSPTQDEEMHEIIHNSSTKEIEQREDEEINRNQRHIDNMATISNKGKNTDNKIDHSANKKHWIPPKEGFMKLNIDGAWKSGNVAGGGGVFRRH</sequence>
<proteinExistence type="predicted"/>
<dbReference type="Proteomes" id="UP000813463">
    <property type="component" value="Chromosome 1"/>
</dbReference>
<keyword evidence="2" id="KW-1185">Reference proteome</keyword>
<evidence type="ECO:0000313" key="3">
    <source>
        <dbReference type="RefSeq" id="XP_056691188.1"/>
    </source>
</evidence>
<feature type="compositionally biased region" description="Basic and acidic residues" evidence="1">
    <location>
        <begin position="54"/>
        <end position="64"/>
    </location>
</feature>
<organism evidence="2 3">
    <name type="scientific">Spinacia oleracea</name>
    <name type="common">Spinach</name>
    <dbReference type="NCBI Taxonomy" id="3562"/>
    <lineage>
        <taxon>Eukaryota</taxon>
        <taxon>Viridiplantae</taxon>
        <taxon>Streptophyta</taxon>
        <taxon>Embryophyta</taxon>
        <taxon>Tracheophyta</taxon>
        <taxon>Spermatophyta</taxon>
        <taxon>Magnoliopsida</taxon>
        <taxon>eudicotyledons</taxon>
        <taxon>Gunneridae</taxon>
        <taxon>Pentapetalae</taxon>
        <taxon>Caryophyllales</taxon>
        <taxon>Chenopodiaceae</taxon>
        <taxon>Chenopodioideae</taxon>
        <taxon>Anserineae</taxon>
        <taxon>Spinacia</taxon>
    </lineage>
</organism>
<dbReference type="GeneID" id="130466324"/>
<feature type="compositionally biased region" description="Basic and acidic residues" evidence="1">
    <location>
        <begin position="17"/>
        <end position="29"/>
    </location>
</feature>
<evidence type="ECO:0008006" key="4">
    <source>
        <dbReference type="Google" id="ProtNLM"/>
    </source>
</evidence>
<evidence type="ECO:0000313" key="2">
    <source>
        <dbReference type="Proteomes" id="UP000813463"/>
    </source>
</evidence>
<evidence type="ECO:0000256" key="1">
    <source>
        <dbReference type="SAM" id="MobiDB-lite"/>
    </source>
</evidence>
<feature type="region of interest" description="Disordered" evidence="1">
    <location>
        <begin position="1"/>
        <end position="70"/>
    </location>
</feature>
<reference evidence="3" key="2">
    <citation type="submission" date="2025-08" db="UniProtKB">
        <authorList>
            <consortium name="RefSeq"/>
        </authorList>
    </citation>
    <scope>IDENTIFICATION</scope>
    <source>
        <tissue evidence="3">Leaf</tissue>
    </source>
</reference>
<accession>A0ABM3R6E1</accession>
<reference evidence="2" key="1">
    <citation type="journal article" date="2021" name="Nat. Commun.">
        <title>Genomic analyses provide insights into spinach domestication and the genetic basis of agronomic traits.</title>
        <authorList>
            <person name="Cai X."/>
            <person name="Sun X."/>
            <person name="Xu C."/>
            <person name="Sun H."/>
            <person name="Wang X."/>
            <person name="Ge C."/>
            <person name="Zhang Z."/>
            <person name="Wang Q."/>
            <person name="Fei Z."/>
            <person name="Jiao C."/>
            <person name="Wang Q."/>
        </authorList>
    </citation>
    <scope>NUCLEOTIDE SEQUENCE [LARGE SCALE GENOMIC DNA]</scope>
    <source>
        <strain evidence="2">cv. Varoflay</strain>
    </source>
</reference>
<name>A0ABM3R6E1_SPIOL</name>
<gene>
    <name evidence="3" type="primary">LOC130466324</name>
</gene>
<dbReference type="RefSeq" id="XP_056691188.1">
    <property type="nucleotide sequence ID" value="XM_056835210.1"/>
</dbReference>
<protein>
    <recommendedName>
        <fullName evidence="4">RNase H type-1 domain-containing protein</fullName>
    </recommendedName>
</protein>